<evidence type="ECO:0000313" key="2">
    <source>
        <dbReference type="Proteomes" id="UP001549122"/>
    </source>
</evidence>
<proteinExistence type="predicted"/>
<comment type="caution">
    <text evidence="1">The sequence shown here is derived from an EMBL/GenBank/DDBJ whole genome shotgun (WGS) entry which is preliminary data.</text>
</comment>
<accession>A0ABV2FJH9</accession>
<keyword evidence="2" id="KW-1185">Reference proteome</keyword>
<dbReference type="EMBL" id="JBEPLO010000022">
    <property type="protein sequence ID" value="MET3558730.1"/>
    <property type="molecule type" value="Genomic_DNA"/>
</dbReference>
<sequence length="183" mass="20816">MKKSQLLISGFGLLLLVLLAVSLMFTAPYVSYHETGIYDRDSNVLYVFNSQETRDRMLNPFSGIKLSDLQEKAQELSRQETFLTSQPLAHYDNRRGTAEQTLSYASHGGSSYEIEGLQFRSGVKGFKARYDFPVPSGQEATAVYKVKVEEVNYSYQDSVVSEFSFKLIRALEDPFIMAEYKDE</sequence>
<evidence type="ECO:0000313" key="1">
    <source>
        <dbReference type="EMBL" id="MET3558730.1"/>
    </source>
</evidence>
<name>A0ABV2FJH9_9STRE</name>
<dbReference type="RefSeq" id="WP_354365854.1">
    <property type="nucleotide sequence ID" value="NZ_JBEPLO010000022.1"/>
</dbReference>
<dbReference type="Proteomes" id="UP001549122">
    <property type="component" value="Unassembled WGS sequence"/>
</dbReference>
<gene>
    <name evidence="1" type="ORF">ABID29_001858</name>
</gene>
<reference evidence="1 2" key="1">
    <citation type="submission" date="2024-06" db="EMBL/GenBank/DDBJ databases">
        <title>Genomic Encyclopedia of Type Strains, Phase IV (KMG-IV): sequencing the most valuable type-strain genomes for metagenomic binning, comparative biology and taxonomic classification.</title>
        <authorList>
            <person name="Goeker M."/>
        </authorList>
    </citation>
    <scope>NUCLEOTIDE SEQUENCE [LARGE SCALE GENOMIC DNA]</scope>
    <source>
        <strain evidence="1 2">DSM 28303</strain>
    </source>
</reference>
<protein>
    <submittedName>
        <fullName evidence="1">Uncharacterized protein</fullName>
    </submittedName>
</protein>
<organism evidence="1 2">
    <name type="scientific">Streptococcus rupicaprae</name>
    <dbReference type="NCBI Taxonomy" id="759619"/>
    <lineage>
        <taxon>Bacteria</taxon>
        <taxon>Bacillati</taxon>
        <taxon>Bacillota</taxon>
        <taxon>Bacilli</taxon>
        <taxon>Lactobacillales</taxon>
        <taxon>Streptococcaceae</taxon>
        <taxon>Streptococcus</taxon>
    </lineage>
</organism>